<feature type="binding site" evidence="16">
    <location>
        <position position="197"/>
    </location>
    <ligand>
        <name>NADP(+)</name>
        <dbReference type="ChEBI" id="CHEBI:58349"/>
    </ligand>
</feature>
<dbReference type="PDB" id="3WID">
    <property type="method" value="X-ray"/>
    <property type="resolution" value="2.25 A"/>
    <property type="chains" value="A/B/C/D=1-361"/>
</dbReference>
<dbReference type="OrthoDB" id="41394at2157"/>
<keyword evidence="5 10" id="KW-0862">Zinc</keyword>
<keyword evidence="4 10" id="KW-0547">Nucleotide-binding</keyword>
<dbReference type="RefSeq" id="WP_010917277.1">
    <property type="nucleotide sequence ID" value="NC_002689.2"/>
</dbReference>
<dbReference type="Pfam" id="PF08240">
    <property type="entry name" value="ADH_N"/>
    <property type="match status" value="1"/>
</dbReference>
<comment type="subunit">
    <text evidence="2">Homotetramer.</text>
</comment>
<feature type="binding site" evidence="16">
    <location>
        <position position="306"/>
    </location>
    <ligand>
        <name>NADP(+)</name>
        <dbReference type="ChEBI" id="CHEBI:58349"/>
    </ligand>
</feature>
<dbReference type="Pfam" id="PF16912">
    <property type="entry name" value="Glu_dehyd_C"/>
    <property type="match status" value="1"/>
</dbReference>
<keyword evidence="9 10" id="KW-0119">Carbohydrate metabolism</keyword>
<dbReference type="GO" id="GO:0005534">
    <property type="term" value="F:galactose binding"/>
    <property type="evidence" value="ECO:0007669"/>
    <property type="project" value="UniProtKB-ARBA"/>
</dbReference>
<feature type="binding site" evidence="10">
    <location>
        <position position="119"/>
    </location>
    <ligand>
        <name>substrate</name>
    </ligand>
</feature>
<evidence type="ECO:0000256" key="2">
    <source>
        <dbReference type="ARBA" id="ARBA00011881"/>
    </source>
</evidence>
<dbReference type="SUPFAM" id="SSF51735">
    <property type="entry name" value="NAD(P)-binding Rossmann-fold domains"/>
    <property type="match status" value="1"/>
</dbReference>
<dbReference type="BRENDA" id="1.1.1.360">
    <property type="organism ID" value="6326"/>
</dbReference>
<comment type="similarity">
    <text evidence="10">Belongs to the zinc-containing alcohol dehydrogenase family. Glucose 1-dehydrogenase subfamily.</text>
</comment>
<feature type="binding site" evidence="10">
    <location>
        <begin position="275"/>
        <end position="277"/>
    </location>
    <ligand>
        <name>NADP(+)</name>
        <dbReference type="ChEBI" id="CHEBI:58349"/>
    </ligand>
</feature>
<organism evidence="13 14">
    <name type="scientific">Thermoplasma volcanium (strain ATCC 51530 / DSM 4299 / JCM 9571 / NBRC 15438 / GSS1)</name>
    <dbReference type="NCBI Taxonomy" id="273116"/>
    <lineage>
        <taxon>Archaea</taxon>
        <taxon>Methanobacteriati</taxon>
        <taxon>Thermoplasmatota</taxon>
        <taxon>Thermoplasmata</taxon>
        <taxon>Thermoplasmatales</taxon>
        <taxon>Thermoplasmataceae</taxon>
        <taxon>Thermoplasma</taxon>
    </lineage>
</organism>
<dbReference type="GO" id="GO:0070403">
    <property type="term" value="F:NAD+ binding"/>
    <property type="evidence" value="ECO:0007669"/>
    <property type="project" value="UniProtKB-UniRule"/>
</dbReference>
<feature type="binding site" evidence="16">
    <location>
        <position position="216"/>
    </location>
    <ligand>
        <name>NADP(+)</name>
        <dbReference type="ChEBI" id="CHEBI:58349"/>
    </ligand>
</feature>
<dbReference type="InterPro" id="IPR036291">
    <property type="entry name" value="NAD(P)-bd_dom_sf"/>
</dbReference>
<keyword evidence="14" id="KW-1185">Reference proteome</keyword>
<feature type="binding site" evidence="16">
    <location>
        <position position="218"/>
    </location>
    <ligand>
        <name>NADP(+)</name>
        <dbReference type="ChEBI" id="CHEBI:58349"/>
    </ligand>
</feature>
<feature type="binding site" evidence="10">
    <location>
        <begin position="216"/>
        <end position="218"/>
    </location>
    <ligand>
        <name>NADP(+)</name>
        <dbReference type="ChEBI" id="CHEBI:58349"/>
    </ligand>
</feature>
<comment type="function">
    <text evidence="10">Catalyzes the NAD(P)(+)-dependent oxidation of D-glucose to D-gluconate via gluconolactone. Can utilize both NAD(+) and NADP(+) as electron acceptor. Is involved in the degradation of glucose through a non-phosphorylative variant of the Entner-Doudoroff pathway.</text>
</comment>
<keyword evidence="7 10" id="KW-0560">Oxidoreductase</keyword>
<feature type="binding site" evidence="16">
    <location>
        <position position="217"/>
    </location>
    <ligand>
        <name>NADP(+)</name>
        <dbReference type="ChEBI" id="CHEBI:58349"/>
    </ligand>
</feature>
<evidence type="ECO:0000256" key="6">
    <source>
        <dbReference type="ARBA" id="ARBA00022857"/>
    </source>
</evidence>
<feature type="binding site" evidence="16">
    <location>
        <position position="255"/>
    </location>
    <ligand>
        <name>NADP(+)</name>
        <dbReference type="ChEBI" id="CHEBI:58349"/>
    </ligand>
</feature>
<feature type="binding site" evidence="15">
    <location>
        <position position="156"/>
    </location>
    <ligand>
        <name>Zn(2+)</name>
        <dbReference type="ChEBI" id="CHEBI:29105"/>
        <label>1</label>
    </ligand>
</feature>
<feature type="binding site" evidence="15 16">
    <location>
        <position position="116"/>
    </location>
    <ligand>
        <name>Zn(2+)</name>
        <dbReference type="ChEBI" id="CHEBI:29105"/>
        <label>2</label>
    </ligand>
</feature>
<dbReference type="InterPro" id="IPR011032">
    <property type="entry name" value="GroES-like_sf"/>
</dbReference>
<keyword evidence="6 10" id="KW-0521">NADP</keyword>
<dbReference type="EvolutionaryTrace" id="Q979W2"/>
<reference evidence="13 14" key="1">
    <citation type="journal article" date="1999" name="Proc. Jpn. Acad.">
        <title>Determination of the complete genomic DNA sequence of Thermoplasma volvanium GSS1.</title>
        <authorList>
            <person name="Kawashima T."/>
            <person name="Yamamoto Y."/>
            <person name="Aramaki H."/>
            <person name="Nunoshiba T."/>
            <person name="Kawamoto T."/>
            <person name="Watanabe K."/>
            <person name="Yamazaki M."/>
            <person name="Kanehori K."/>
            <person name="Amano N."/>
            <person name="Ohya Y."/>
            <person name="Makino K."/>
            <person name="Suzuki M."/>
        </authorList>
    </citation>
    <scope>NUCLEOTIDE SEQUENCE [LARGE SCALE GENOMIC DNA]</scope>
    <source>
        <strain evidence="14">ATCC 51530 / DSM 4299 / JCM 9571 / NBRC 15438 / GSS1</strain>
    </source>
</reference>
<dbReference type="SMR" id="Q979W2"/>
<feature type="binding site" evidence="15 16">
    <location>
        <position position="110"/>
    </location>
    <ligand>
        <name>Zn(2+)</name>
        <dbReference type="ChEBI" id="CHEBI:29105"/>
        <label>2</label>
    </ligand>
</feature>
<dbReference type="STRING" id="273116.gene:9381842"/>
<dbReference type="PDBsum" id="3WID"/>
<proteinExistence type="evidence at protein level"/>
<dbReference type="InterPro" id="IPR031640">
    <property type="entry name" value="Glu_dehyd_C"/>
</dbReference>
<dbReference type="InterPro" id="IPR013154">
    <property type="entry name" value="ADH-like_N"/>
</dbReference>
<dbReference type="CDD" id="cd08230">
    <property type="entry name" value="glucose_DH"/>
    <property type="match status" value="1"/>
</dbReference>
<dbReference type="GO" id="GO:0005536">
    <property type="term" value="F:D-glucose binding"/>
    <property type="evidence" value="ECO:0007669"/>
    <property type="project" value="UniProtKB-UniRule"/>
</dbReference>
<dbReference type="PhylomeDB" id="Q979W2"/>
<dbReference type="GO" id="GO:0008270">
    <property type="term" value="F:zinc ion binding"/>
    <property type="evidence" value="ECO:0007669"/>
    <property type="project" value="UniProtKB-UniRule"/>
</dbReference>
<feature type="binding site" evidence="16">
    <location>
        <position position="195"/>
    </location>
    <ligand>
        <name>NADP(+)</name>
        <dbReference type="ChEBI" id="CHEBI:58349"/>
    </ligand>
</feature>
<comment type="caution">
    <text evidence="10">Lacks conserved residue(s) required for the propagation of feature annotation.</text>
</comment>
<comment type="catalytic activity">
    <reaction evidence="10">
        <text>D-glucose + NADP(+) = D-glucono-1,5-lactone + NADPH + H(+)</text>
        <dbReference type="Rhea" id="RHEA:14405"/>
        <dbReference type="ChEBI" id="CHEBI:4167"/>
        <dbReference type="ChEBI" id="CHEBI:15378"/>
        <dbReference type="ChEBI" id="CHEBI:16217"/>
        <dbReference type="ChEBI" id="CHEBI:57783"/>
        <dbReference type="ChEBI" id="CHEBI:58349"/>
        <dbReference type="EC" id="1.1.1.47"/>
    </reaction>
</comment>
<feature type="binding site" evidence="15 17">
    <location>
        <position position="69"/>
    </location>
    <ligand>
        <name>Zn(2+)</name>
        <dbReference type="ChEBI" id="CHEBI:29105"/>
        <label>1</label>
    </ligand>
</feature>
<dbReference type="KEGG" id="tvo:TVG1073292"/>
<feature type="binding site" evidence="15 16">
    <location>
        <position position="99"/>
    </location>
    <ligand>
        <name>Zn(2+)</name>
        <dbReference type="ChEBI" id="CHEBI:29105"/>
        <label>2</label>
    </ligand>
</feature>
<feature type="binding site" evidence="16">
    <location>
        <position position="275"/>
    </location>
    <ligand>
        <name>NADP(+)</name>
        <dbReference type="ChEBI" id="CHEBI:58349"/>
    </ligand>
</feature>
<evidence type="ECO:0000256" key="10">
    <source>
        <dbReference type="HAMAP-Rule" id="MF_02127"/>
    </source>
</evidence>
<dbReference type="PANTHER" id="PTHR43189">
    <property type="entry name" value="ZINC-TYPE ALCOHOL DEHYDROGENASE-LIKE PROTEIN C1198.01-RELATED"/>
    <property type="match status" value="1"/>
</dbReference>
<feature type="binding site" evidence="15 17">
    <location>
        <position position="41"/>
    </location>
    <ligand>
        <name>Zn(2+)</name>
        <dbReference type="ChEBI" id="CHEBI:29105"/>
        <label>1</label>
    </ligand>
</feature>
<dbReference type="HAMAP" id="MF_02127">
    <property type="entry name" value="Glucose_DH"/>
    <property type="match status" value="1"/>
</dbReference>
<feature type="binding site" evidence="16">
    <location>
        <position position="304"/>
    </location>
    <ligand>
        <name>NADP(+)</name>
        <dbReference type="ChEBI" id="CHEBI:58349"/>
    </ligand>
</feature>
<feature type="binding site" evidence="15 17">
    <location>
        <position position="68"/>
    </location>
    <ligand>
        <name>Zn(2+)</name>
        <dbReference type="ChEBI" id="CHEBI:29105"/>
        <label>1</label>
    </ligand>
</feature>
<dbReference type="Gene3D" id="3.40.50.720">
    <property type="entry name" value="NAD(P)-binding Rossmann-like Domain"/>
    <property type="match status" value="1"/>
</dbReference>
<evidence type="ECO:0007829" key="15">
    <source>
        <dbReference type="PDB" id="3WIC"/>
    </source>
</evidence>
<feature type="domain" description="Alcohol dehydrogenase-like N-terminal" evidence="11">
    <location>
        <begin position="30"/>
        <end position="144"/>
    </location>
</feature>
<reference evidence="13 14" key="2">
    <citation type="journal article" date="2000" name="Proc. Natl. Acad. Sci. U.S.A.">
        <title>Archaeal adaptation to higher temperatures revealed by genomic sequence of Thermoplasma volcanium.</title>
        <authorList>
            <person name="Kawashima T."/>
            <person name="Amano N."/>
            <person name="Koike H."/>
            <person name="Makino S."/>
            <person name="Higuchi S."/>
            <person name="Kawashima-Ohya Y."/>
            <person name="Watanabe K."/>
            <person name="Yamazaki M."/>
            <person name="Kanehori K."/>
            <person name="Kawamoto T."/>
            <person name="Nunoshiba T."/>
            <person name="Yamamoto Y."/>
            <person name="Aramaki H."/>
            <person name="Makino K."/>
            <person name="Suzuki M."/>
        </authorList>
    </citation>
    <scope>NUCLEOTIDE SEQUENCE [LARGE SCALE GENOMIC DNA]</scope>
    <source>
        <strain evidence="14">ATCC 51530 / DSM 4299 / JCM 9571 / NBRC 15438 / GSS1</strain>
    </source>
</reference>
<feature type="binding site" evidence="10">
    <location>
        <position position="160"/>
    </location>
    <ligand>
        <name>substrate</name>
    </ligand>
</feature>
<feature type="binding site" evidence="16">
    <location>
        <position position="194"/>
    </location>
    <ligand>
        <name>NADP(+)</name>
        <dbReference type="ChEBI" id="CHEBI:58349"/>
    </ligand>
</feature>
<feature type="binding site" evidence="10">
    <location>
        <position position="349"/>
    </location>
    <ligand>
        <name>NADP(+)</name>
        <dbReference type="ChEBI" id="CHEBI:58349"/>
    </ligand>
</feature>
<dbReference type="GeneID" id="1441159"/>
<feature type="binding site" evidence="10">
    <location>
        <position position="156"/>
    </location>
    <ligand>
        <name>substrate</name>
    </ligand>
</feature>
<dbReference type="GO" id="GO:0047934">
    <property type="term" value="F:glucose 1-dehydrogenase (NAD+) activity"/>
    <property type="evidence" value="ECO:0007669"/>
    <property type="project" value="RHEA"/>
</dbReference>
<evidence type="ECO:0000256" key="5">
    <source>
        <dbReference type="ARBA" id="ARBA00022833"/>
    </source>
</evidence>
<dbReference type="FunFam" id="3.40.50.720:FF:000957">
    <property type="entry name" value="Glucose 1-dehydrogenase"/>
    <property type="match status" value="1"/>
</dbReference>
<sequence>MSTINAIVTDAPKGGVKYTKIDMPEPEKYEAKLKPVYIGICGTDRGEVAGALSFTYNPEGENFLVLGHEALLQVLDVSDNNYIKRGDFVVPLVRRPGKCVNCRIGRQDNCSIGDPDKHEAGITGLHGFMRDVIYDDIQNLVKVNDPDLGKIAVLTEPLKNVMKAFEVFDVVSKRSIFQNDDSTFIGKKMVVIGSGSEAFLYSFVGKDRGFDVTMVNRHDETENKMKMMDDFGVGFSNYLKDMPDKIDLLVDTSGDPSTIFKFVKKVNNNGVVILFGTNGKAPGYPVNGEDIDYIVERNITIAGSVDAAKIHYVQALDSLSNWYHRHPQTIKDIITYEAKPEETNIFFQKPKGEIKTVIKWP</sequence>
<evidence type="ECO:0000259" key="11">
    <source>
        <dbReference type="Pfam" id="PF08240"/>
    </source>
</evidence>
<dbReference type="PDBsum" id="3WIE"/>
<keyword evidence="8 10" id="KW-0520">NAD</keyword>
<dbReference type="EMBL" id="BA000011">
    <property type="protein sequence ID" value="BAB60190.1"/>
    <property type="molecule type" value="Genomic_DNA"/>
</dbReference>
<dbReference type="PDBsum" id="3WIC"/>
<feature type="binding site" evidence="16">
    <location>
        <position position="238"/>
    </location>
    <ligand>
        <name>NADP(+)</name>
        <dbReference type="ChEBI" id="CHEBI:58349"/>
    </ligand>
</feature>
<evidence type="ECO:0000256" key="7">
    <source>
        <dbReference type="ARBA" id="ARBA00023002"/>
    </source>
</evidence>
<evidence type="ECO:0000313" key="14">
    <source>
        <dbReference type="Proteomes" id="UP000001017"/>
    </source>
</evidence>
<dbReference type="GO" id="GO:0033498">
    <property type="term" value="P:galactose catabolic process via D-galactonate"/>
    <property type="evidence" value="ECO:0007669"/>
    <property type="project" value="UniProtKB-ARBA"/>
</dbReference>
<dbReference type="SUPFAM" id="SSF50129">
    <property type="entry name" value="GroES-like"/>
    <property type="match status" value="1"/>
</dbReference>
<evidence type="ECO:0000256" key="1">
    <source>
        <dbReference type="ARBA" id="ARBA00001947"/>
    </source>
</evidence>
<dbReference type="GO" id="GO:0019595">
    <property type="term" value="P:non-phosphorylated glucose catabolic process"/>
    <property type="evidence" value="ECO:0007669"/>
    <property type="project" value="UniProtKB-UniRule"/>
</dbReference>
<dbReference type="AlphaFoldDB" id="Q979W2"/>
<comment type="cofactor">
    <cofactor evidence="1">
        <name>Zn(2+)</name>
        <dbReference type="ChEBI" id="CHEBI:29105"/>
    </cofactor>
</comment>
<reference evidence="15 16" key="3">
    <citation type="journal article" date="2014" name="Acta Crystallogr. D">
        <title>Structural insight into glucose dehydrogenase from the thermoacidophilic archaeon Thermoplasma volcanium.</title>
        <authorList>
            <person name="Kanoh Y."/>
            <person name="Uehara S."/>
            <person name="Iwata H."/>
            <person name="Yoneda K."/>
            <person name="Ohshima T."/>
            <person name="Sakuraba H."/>
        </authorList>
    </citation>
    <scope>X-RAY CRYSTALLOGRAPHY (2.25 ANGSTROMS) IN COMPLEX WITH NADP(+) AND ZN(2+)</scope>
</reference>
<dbReference type="GO" id="GO:0070401">
    <property type="term" value="F:NADP+ binding"/>
    <property type="evidence" value="ECO:0007669"/>
    <property type="project" value="UniProtKB-UniRule"/>
</dbReference>
<evidence type="ECO:0000256" key="8">
    <source>
        <dbReference type="ARBA" id="ARBA00023027"/>
    </source>
</evidence>
<evidence type="ECO:0000256" key="9">
    <source>
        <dbReference type="ARBA" id="ARBA00023277"/>
    </source>
</evidence>
<dbReference type="GO" id="GO:0047935">
    <property type="term" value="F:glucose 1-dehydrogenase (NADP+) activity"/>
    <property type="evidence" value="ECO:0007669"/>
    <property type="project" value="RHEA"/>
</dbReference>
<gene>
    <name evidence="10" type="primary">gdh</name>
    <name evidence="13" type="ORF">TVG1073292</name>
</gene>
<dbReference type="PDB" id="3WIC">
    <property type="method" value="X-ray"/>
    <property type="resolution" value="2.60 A"/>
    <property type="chains" value="A/B/C/D=1-361"/>
</dbReference>
<dbReference type="FunFam" id="3.90.180.10:FF:000074">
    <property type="entry name" value="Glucose 1-dehydrogenase"/>
    <property type="match status" value="1"/>
</dbReference>
<evidence type="ECO:0000256" key="3">
    <source>
        <dbReference type="ARBA" id="ARBA00022723"/>
    </source>
</evidence>
<feature type="binding site" evidence="15 16">
    <location>
        <position position="102"/>
    </location>
    <ligand>
        <name>Zn(2+)</name>
        <dbReference type="ChEBI" id="CHEBI:29105"/>
        <label>2</label>
    </ligand>
</feature>
<keyword evidence="15 16" id="KW-0002">3D-structure</keyword>
<evidence type="ECO:0000313" key="13">
    <source>
        <dbReference type="EMBL" id="BAB60190.1"/>
    </source>
</evidence>
<dbReference type="HOGENOM" id="CLU_026673_1_0_2"/>
<dbReference type="GO" id="GO:0047910">
    <property type="term" value="F:galactose 1-dehydrogenase (NADP+) activity"/>
    <property type="evidence" value="ECO:0007669"/>
    <property type="project" value="UniProtKB-ARBA"/>
</dbReference>
<comment type="catalytic activity">
    <reaction evidence="10">
        <text>D-glucose + NAD(+) = D-glucono-1,5-lactone + NADH + H(+)</text>
        <dbReference type="Rhea" id="RHEA:14293"/>
        <dbReference type="ChEBI" id="CHEBI:4167"/>
        <dbReference type="ChEBI" id="CHEBI:15378"/>
        <dbReference type="ChEBI" id="CHEBI:16217"/>
        <dbReference type="ChEBI" id="CHEBI:57540"/>
        <dbReference type="ChEBI" id="CHEBI:57945"/>
        <dbReference type="EC" id="1.1.1.47"/>
    </reaction>
</comment>
<evidence type="ECO:0000259" key="12">
    <source>
        <dbReference type="Pfam" id="PF16912"/>
    </source>
</evidence>
<feature type="binding site" evidence="10">
    <location>
        <position position="306"/>
    </location>
    <ligand>
        <name>substrate</name>
    </ligand>
</feature>
<accession>Q979W2</accession>
<dbReference type="eggNOG" id="arCOG01459">
    <property type="taxonomic scope" value="Archaea"/>
</dbReference>
<dbReference type="PANTHER" id="PTHR43189:SF2">
    <property type="entry name" value="GLUCOSE 1-DEHYDROGENASE"/>
    <property type="match status" value="1"/>
</dbReference>
<evidence type="ECO:0007829" key="16">
    <source>
        <dbReference type="PDB" id="3WID"/>
    </source>
</evidence>
<dbReference type="PDB" id="3WIE">
    <property type="method" value="X-ray"/>
    <property type="resolution" value="2.33 A"/>
    <property type="chains" value="A/B/C/D=1-361"/>
</dbReference>
<keyword evidence="3 10" id="KW-0479">Metal-binding</keyword>
<dbReference type="GO" id="GO:0051262">
    <property type="term" value="P:protein tetramerization"/>
    <property type="evidence" value="ECO:0007669"/>
    <property type="project" value="UniProtKB-ARBA"/>
</dbReference>
<dbReference type="EC" id="1.1.1.47" evidence="10"/>
<feature type="domain" description="Glucose dehydrogenase C-terminal" evidence="12">
    <location>
        <begin position="150"/>
        <end position="359"/>
    </location>
</feature>
<feature type="binding site" evidence="16">
    <location>
        <position position="252"/>
    </location>
    <ligand>
        <name>NADP(+)</name>
        <dbReference type="ChEBI" id="CHEBI:58349"/>
    </ligand>
</feature>
<dbReference type="InterPro" id="IPR026583">
    <property type="entry name" value="Glc_1-DH_arc"/>
</dbReference>
<name>Q979W2_THEVO</name>
<feature type="binding site" evidence="16">
    <location>
        <position position="258"/>
    </location>
    <ligand>
        <name>NADP(+)</name>
        <dbReference type="ChEBI" id="CHEBI:58349"/>
    </ligand>
</feature>
<evidence type="ECO:0000256" key="4">
    <source>
        <dbReference type="ARBA" id="ARBA00022741"/>
    </source>
</evidence>
<protein>
    <recommendedName>
        <fullName evidence="10">Glucose 1-dehydrogenase</fullName>
        <shortName evidence="10">GDH</shortName>
        <shortName evidence="10">GlcDH</shortName>
        <ecNumber evidence="10">1.1.1.47</ecNumber>
    </recommendedName>
</protein>
<dbReference type="PaxDb" id="273116-14325286"/>
<evidence type="ECO:0007829" key="17">
    <source>
        <dbReference type="PDB" id="3WIE"/>
    </source>
</evidence>
<dbReference type="Proteomes" id="UP000001017">
    <property type="component" value="Chromosome"/>
</dbReference>
<dbReference type="Gene3D" id="3.90.180.10">
    <property type="entry name" value="Medium-chain alcohol dehydrogenases, catalytic domain"/>
    <property type="match status" value="1"/>
</dbReference>
<feature type="binding site" evidence="10">
    <location>
        <begin position="304"/>
        <end position="306"/>
    </location>
    <ligand>
        <name>NADP(+)</name>
        <dbReference type="ChEBI" id="CHEBI:58349"/>
    </ligand>
</feature>
<feature type="binding site" evidence="10">
    <location>
        <position position="43"/>
    </location>
    <ligand>
        <name>substrate</name>
    </ligand>
</feature>